<evidence type="ECO:0000313" key="2">
    <source>
        <dbReference type="EMBL" id="KAG5600628.1"/>
    </source>
</evidence>
<reference evidence="2 3" key="1">
    <citation type="submission" date="2020-09" db="EMBL/GenBank/DDBJ databases">
        <title>De no assembly of potato wild relative species, Solanum commersonii.</title>
        <authorList>
            <person name="Cho K."/>
        </authorList>
    </citation>
    <scope>NUCLEOTIDE SEQUENCE [LARGE SCALE GENOMIC DNA]</scope>
    <source>
        <strain evidence="2">LZ3.2</strain>
        <tissue evidence="2">Leaf</tissue>
    </source>
</reference>
<evidence type="ECO:0000313" key="3">
    <source>
        <dbReference type="Proteomes" id="UP000824120"/>
    </source>
</evidence>
<evidence type="ECO:0000259" key="1">
    <source>
        <dbReference type="Pfam" id="PF01585"/>
    </source>
</evidence>
<gene>
    <name evidence="2" type="ORF">H5410_031998</name>
</gene>
<dbReference type="GO" id="GO:0003676">
    <property type="term" value="F:nucleic acid binding"/>
    <property type="evidence" value="ECO:0007669"/>
    <property type="project" value="InterPro"/>
</dbReference>
<dbReference type="AlphaFoldDB" id="A0A9J5YNC8"/>
<keyword evidence="3" id="KW-1185">Reference proteome</keyword>
<dbReference type="Pfam" id="PF01585">
    <property type="entry name" value="G-patch"/>
    <property type="match status" value="1"/>
</dbReference>
<dbReference type="OrthoDB" id="1305461at2759"/>
<proteinExistence type="predicted"/>
<dbReference type="InterPro" id="IPR000467">
    <property type="entry name" value="G_patch_dom"/>
</dbReference>
<sequence>MVTLDDEYGTPDYPNIDEVDVMTSSTQPVITIQLRESLTVQTYLLRVVVTTLIAKKRKEVTIHGELSHPIHYVNSIPVTDELDGAIFHTLEILQAIRVNKEAKASNTKLSSIAKMVASEMLKDGYQPKSGLGPKSNGIVEPIQLKHQRGTNGLKYEPAFGDSTRMRVIQSSYQNNLLFQIKLALMTSKKE</sequence>
<accession>A0A9J5YNC8</accession>
<protein>
    <recommendedName>
        <fullName evidence="1">G-patch domain-containing protein</fullName>
    </recommendedName>
</protein>
<dbReference type="Proteomes" id="UP000824120">
    <property type="component" value="Chromosome 6"/>
</dbReference>
<feature type="domain" description="G-patch" evidence="1">
    <location>
        <begin position="120"/>
        <end position="155"/>
    </location>
</feature>
<organism evidence="2 3">
    <name type="scientific">Solanum commersonii</name>
    <name type="common">Commerson's wild potato</name>
    <name type="synonym">Commerson's nightshade</name>
    <dbReference type="NCBI Taxonomy" id="4109"/>
    <lineage>
        <taxon>Eukaryota</taxon>
        <taxon>Viridiplantae</taxon>
        <taxon>Streptophyta</taxon>
        <taxon>Embryophyta</taxon>
        <taxon>Tracheophyta</taxon>
        <taxon>Spermatophyta</taxon>
        <taxon>Magnoliopsida</taxon>
        <taxon>eudicotyledons</taxon>
        <taxon>Gunneridae</taxon>
        <taxon>Pentapetalae</taxon>
        <taxon>asterids</taxon>
        <taxon>lamiids</taxon>
        <taxon>Solanales</taxon>
        <taxon>Solanaceae</taxon>
        <taxon>Solanoideae</taxon>
        <taxon>Solaneae</taxon>
        <taxon>Solanum</taxon>
    </lineage>
</organism>
<name>A0A9J5YNC8_SOLCO</name>
<dbReference type="EMBL" id="JACXVP010000006">
    <property type="protein sequence ID" value="KAG5600628.1"/>
    <property type="molecule type" value="Genomic_DNA"/>
</dbReference>
<comment type="caution">
    <text evidence="2">The sequence shown here is derived from an EMBL/GenBank/DDBJ whole genome shotgun (WGS) entry which is preliminary data.</text>
</comment>